<proteinExistence type="predicted"/>
<keyword evidence="3" id="KW-1185">Reference proteome</keyword>
<feature type="domain" description="KIB1-4 beta-propeller" evidence="1">
    <location>
        <begin position="63"/>
        <end position="316"/>
    </location>
</feature>
<organism evidence="2 3">
    <name type="scientific">Castilleja foliolosa</name>
    <dbReference type="NCBI Taxonomy" id="1961234"/>
    <lineage>
        <taxon>Eukaryota</taxon>
        <taxon>Viridiplantae</taxon>
        <taxon>Streptophyta</taxon>
        <taxon>Embryophyta</taxon>
        <taxon>Tracheophyta</taxon>
        <taxon>Spermatophyta</taxon>
        <taxon>Magnoliopsida</taxon>
        <taxon>eudicotyledons</taxon>
        <taxon>Gunneridae</taxon>
        <taxon>Pentapetalae</taxon>
        <taxon>asterids</taxon>
        <taxon>lamiids</taxon>
        <taxon>Lamiales</taxon>
        <taxon>Orobanchaceae</taxon>
        <taxon>Pedicularideae</taxon>
        <taxon>Castillejinae</taxon>
        <taxon>Castilleja</taxon>
    </lineage>
</organism>
<gene>
    <name evidence="2" type="ORF">CASFOL_008730</name>
</gene>
<dbReference type="Pfam" id="PF03478">
    <property type="entry name" value="Beta-prop_KIB1-4"/>
    <property type="match status" value="1"/>
</dbReference>
<protein>
    <recommendedName>
        <fullName evidence="1">KIB1-4 beta-propeller domain-containing protein</fullName>
    </recommendedName>
</protein>
<sequence length="328" mass="37329">MGLSILKLTGTGTSLRSIFRSLNSYNGARTVSTVNRSDDSLFSSSSSPLLMLSPSGYSKSYDFYNFAKNKVFTIPKSEKSKFRYATKIVGSSHGWLACFNHRRNELYLSNPISGRRVNLPPIDMPKSYLRRGGIKKIIISCSDPESEECRAIMFNHLWELAYCCPGISSSTEWTTIKENHNDFVYCSTHELLFTIHPNVESVYGDNSMLEGWDLRNPLSPSLVWSCLIDKLEYFSAPDSVGQSDPDQTYVSCFNHQTQNYVVVSQEGDLFLVYRYFYRHMLPDGSCAPDGPDDRWELLNSRYPPKTVNYKVYKIVREGEDGLYGWSLG</sequence>
<dbReference type="InterPro" id="IPR050942">
    <property type="entry name" value="F-box_BR-signaling"/>
</dbReference>
<dbReference type="InterPro" id="IPR005174">
    <property type="entry name" value="KIB1-4_b-propeller"/>
</dbReference>
<dbReference type="PANTHER" id="PTHR44259">
    <property type="entry name" value="OS07G0183000 PROTEIN-RELATED"/>
    <property type="match status" value="1"/>
</dbReference>
<reference evidence="3" key="1">
    <citation type="journal article" date="2024" name="IScience">
        <title>Strigolactones Initiate the Formation of Haustorium-like Structures in Castilleja.</title>
        <authorList>
            <person name="Buerger M."/>
            <person name="Peterson D."/>
            <person name="Chory J."/>
        </authorList>
    </citation>
    <scope>NUCLEOTIDE SEQUENCE [LARGE SCALE GENOMIC DNA]</scope>
</reference>
<accession>A0ABD3E1C2</accession>
<dbReference type="PANTHER" id="PTHR44259:SF37">
    <property type="entry name" value="DUF1618 DOMAIN-CONTAINING PROTEIN"/>
    <property type="match status" value="1"/>
</dbReference>
<evidence type="ECO:0000313" key="2">
    <source>
        <dbReference type="EMBL" id="KAL3647762.1"/>
    </source>
</evidence>
<dbReference type="AlphaFoldDB" id="A0ABD3E1C2"/>
<evidence type="ECO:0000313" key="3">
    <source>
        <dbReference type="Proteomes" id="UP001632038"/>
    </source>
</evidence>
<name>A0ABD3E1C2_9LAMI</name>
<evidence type="ECO:0000259" key="1">
    <source>
        <dbReference type="Pfam" id="PF03478"/>
    </source>
</evidence>
<dbReference type="EMBL" id="JAVIJP010000009">
    <property type="protein sequence ID" value="KAL3647762.1"/>
    <property type="molecule type" value="Genomic_DNA"/>
</dbReference>
<dbReference type="Proteomes" id="UP001632038">
    <property type="component" value="Unassembled WGS sequence"/>
</dbReference>
<comment type="caution">
    <text evidence="2">The sequence shown here is derived from an EMBL/GenBank/DDBJ whole genome shotgun (WGS) entry which is preliminary data.</text>
</comment>